<dbReference type="AlphaFoldDB" id="A0A2N7VYK8"/>
<dbReference type="Pfam" id="PF13458">
    <property type="entry name" value="Peripla_BP_6"/>
    <property type="match status" value="1"/>
</dbReference>
<dbReference type="InterPro" id="IPR051010">
    <property type="entry name" value="BCAA_transport"/>
</dbReference>
<feature type="chain" id="PRO_5044384139" evidence="3">
    <location>
        <begin position="28"/>
        <end position="395"/>
    </location>
</feature>
<keyword evidence="7" id="KW-1185">Reference proteome</keyword>
<proteinExistence type="inferred from homology"/>
<protein>
    <submittedName>
        <fullName evidence="6">Amino acid ABC transporter substrate-binding protein</fullName>
    </submittedName>
    <submittedName>
        <fullName evidence="5">Leucine-, isoleucine-, valine-, threonine-, and alanine-binding protein</fullName>
    </submittedName>
</protein>
<feature type="domain" description="Leucine-binding protein" evidence="4">
    <location>
        <begin position="31"/>
        <end position="382"/>
    </location>
</feature>
<evidence type="ECO:0000259" key="4">
    <source>
        <dbReference type="Pfam" id="PF13458"/>
    </source>
</evidence>
<dbReference type="EMBL" id="CADIJZ010000038">
    <property type="protein sequence ID" value="CAB3738700.1"/>
    <property type="molecule type" value="Genomic_DNA"/>
</dbReference>
<gene>
    <name evidence="5" type="primary">braC_13</name>
    <name evidence="6" type="ORF">C0Z16_33100</name>
    <name evidence="5" type="ORF">LMG27174_06490</name>
</gene>
<evidence type="ECO:0000256" key="3">
    <source>
        <dbReference type="SAM" id="SignalP"/>
    </source>
</evidence>
<evidence type="ECO:0000313" key="7">
    <source>
        <dbReference type="Proteomes" id="UP000235659"/>
    </source>
</evidence>
<dbReference type="PANTHER" id="PTHR30483">
    <property type="entry name" value="LEUCINE-SPECIFIC-BINDING PROTEIN"/>
    <property type="match status" value="1"/>
</dbReference>
<evidence type="ECO:0000313" key="6">
    <source>
        <dbReference type="EMBL" id="PMS22208.1"/>
    </source>
</evidence>
<sequence>MNYKARTRLLATLTVAAGTMVFASAKADEIIKLGLSVPLSGSAAVWGKGGDWACKKASQEIKDAGGVKVKGKVYNFECLAYDSKFNAADGAKVAQTLLNRDGVKFIDGVIGTAPSEAIQALTERQGALLFTGAWGARYKGPRFPLTFTQINTPHEMLPTLIKYVTHTYAQARTMVLLNANDATGRETEAISRPLWEKAGLKVLTSDYCERGTTEFQPIAARLASLKPDIVDLGTLPPADAGRVFAELSVLGFKGVKVLEAGTGADGIKATGGSAIEGVYMGAAIPFEGPDVTEHQRSLNNEARAFLGESLNAPEVSFYDATYAIKAAMEKAQSIEPKDVAGVMQSVRFKTFYGGETGFGGKDIYGSNQQMVLPVLVTQIENGKLVEKARFAGNRN</sequence>
<dbReference type="RefSeq" id="WP_102636225.1">
    <property type="nucleotide sequence ID" value="NZ_CADIJZ010000038.1"/>
</dbReference>
<feature type="signal peptide" evidence="3">
    <location>
        <begin position="1"/>
        <end position="27"/>
    </location>
</feature>
<dbReference type="EMBL" id="PNXY01000044">
    <property type="protein sequence ID" value="PMS22208.1"/>
    <property type="molecule type" value="Genomic_DNA"/>
</dbReference>
<evidence type="ECO:0000256" key="1">
    <source>
        <dbReference type="ARBA" id="ARBA00010062"/>
    </source>
</evidence>
<keyword evidence="2 3" id="KW-0732">Signal</keyword>
<dbReference type="SUPFAM" id="SSF53822">
    <property type="entry name" value="Periplasmic binding protein-like I"/>
    <property type="match status" value="1"/>
</dbReference>
<evidence type="ECO:0000313" key="5">
    <source>
        <dbReference type="EMBL" id="CAB3738700.1"/>
    </source>
</evidence>
<comment type="similarity">
    <text evidence="1">Belongs to the leucine-binding protein family.</text>
</comment>
<reference evidence="5 8" key="2">
    <citation type="submission" date="2020-04" db="EMBL/GenBank/DDBJ databases">
        <authorList>
            <person name="De Canck E."/>
        </authorList>
    </citation>
    <scope>NUCLEOTIDE SEQUENCE [LARGE SCALE GENOMIC DNA]</scope>
    <source>
        <strain evidence="5 8">LMG 27174</strain>
    </source>
</reference>
<dbReference type="InterPro" id="IPR028081">
    <property type="entry name" value="Leu-bd"/>
</dbReference>
<dbReference type="Proteomes" id="UP000235659">
    <property type="component" value="Unassembled WGS sequence"/>
</dbReference>
<evidence type="ECO:0000313" key="8">
    <source>
        <dbReference type="Proteomes" id="UP000494205"/>
    </source>
</evidence>
<accession>A0A2N7VYK8</accession>
<name>A0A2N7VYK8_9BURK</name>
<dbReference type="OrthoDB" id="5289062at2"/>
<dbReference type="Gene3D" id="3.40.50.2300">
    <property type="match status" value="2"/>
</dbReference>
<dbReference type="CDD" id="cd06336">
    <property type="entry name" value="PBP1_ABC_ligand_binding-like"/>
    <property type="match status" value="1"/>
</dbReference>
<reference evidence="6 7" key="1">
    <citation type="submission" date="2018-01" db="EMBL/GenBank/DDBJ databases">
        <title>Whole genome analyses suggest that Burkholderia sensu lato contains two further novel genera in the rhizoxinica-symbiotica group Mycetohabitans gen. nov., and Trinickia gen. nov.: implications for the evolution of diazotrophy and nodulation in the Burkholderiaceae.</title>
        <authorList>
            <person name="Estrada-de los Santos P."/>
            <person name="Palmer M."/>
            <person name="Chavez-Ramirez B."/>
            <person name="Beukes C."/>
            <person name="Steenkamp E.T."/>
            <person name="Hirsch A.M."/>
            <person name="Manyaka P."/>
            <person name="Maluk M."/>
            <person name="Lafos M."/>
            <person name="Crook M."/>
            <person name="Gross E."/>
            <person name="Simon M.F."/>
            <person name="Bueno dos Reis Junior F."/>
            <person name="Poole P.S."/>
            <person name="Venter S.N."/>
            <person name="James E.K."/>
        </authorList>
    </citation>
    <scope>NUCLEOTIDE SEQUENCE [LARGE SCALE GENOMIC DNA]</scope>
    <source>
        <strain evidence="6 7">WSM 3937</strain>
    </source>
</reference>
<organism evidence="5 8">
    <name type="scientific">Paraburkholderia rhynchosiae</name>
    <dbReference type="NCBI Taxonomy" id="487049"/>
    <lineage>
        <taxon>Bacteria</taxon>
        <taxon>Pseudomonadati</taxon>
        <taxon>Pseudomonadota</taxon>
        <taxon>Betaproteobacteria</taxon>
        <taxon>Burkholderiales</taxon>
        <taxon>Burkholderiaceae</taxon>
        <taxon>Paraburkholderia</taxon>
    </lineage>
</organism>
<evidence type="ECO:0000256" key="2">
    <source>
        <dbReference type="ARBA" id="ARBA00022729"/>
    </source>
</evidence>
<dbReference type="InterPro" id="IPR028082">
    <property type="entry name" value="Peripla_BP_I"/>
</dbReference>
<dbReference type="Proteomes" id="UP000494205">
    <property type="component" value="Unassembled WGS sequence"/>
</dbReference>
<dbReference type="PANTHER" id="PTHR30483:SF6">
    <property type="entry name" value="PERIPLASMIC BINDING PROTEIN OF ABC TRANSPORTER FOR NATURAL AMINO ACIDS"/>
    <property type="match status" value="1"/>
</dbReference>